<evidence type="ECO:0000313" key="4">
    <source>
        <dbReference type="EMBL" id="GFQ99365.1"/>
    </source>
</evidence>
<evidence type="ECO:0000313" key="5">
    <source>
        <dbReference type="Proteomes" id="UP000887116"/>
    </source>
</evidence>
<dbReference type="InterPro" id="IPR011990">
    <property type="entry name" value="TPR-like_helical_dom_sf"/>
</dbReference>
<sequence length="552" mass="61806">MALYEQLKAVYDQGLHGSVVTLANMVLTLSDSNPEVLTYSTKYQTFVYYGDALLNLKEFKKAEAMFKKALQFRKSLAKTKGKAQPFPPGEATSEVDVKYKMHLCLVQLRQYSQAATILDSIPAKQRNACINMALAKVNHLLNGNDRVAITCYKEVLRECPFAMDAAQGLLYLGVKAVEVAALMISGPLNASNIDWLSLWLKGHSHIHAKELSMAMSSFKQIDMKTQLRDSTDVLVSLGEVYYYNGDFQNAMAVLERAHCLDPLNTKGMDIYAILLEKEKKIKELGSLATRLISINDNVPEPYIALGYFCLAAKKGTKAINFAQKACNLSPYYIESILLKATVLFELKKTQEALSYFGEAYKIASYRFEAHKGLVDCYVAMHRTREAIAIASTACKQLGQSARGLTLYASVLMKDPSSADKAKPLLEKALKQDPTYLNAVYLLAAVYEQERLYEKGIELLKKHMEQQTSCRLHQMLGDFLARTNEHEKALHHFSIALNMDPSNHKAVEGSQRVEQQNPESSESFEVDDIADSENEGDLEESEVEAVWSDVEYS</sequence>
<dbReference type="InterPro" id="IPR019734">
    <property type="entry name" value="TPR_rpt"/>
</dbReference>
<proteinExistence type="predicted"/>
<feature type="repeat" description="TPR" evidence="2">
    <location>
        <begin position="231"/>
        <end position="264"/>
    </location>
</feature>
<dbReference type="Gene3D" id="1.25.40.10">
    <property type="entry name" value="Tetratricopeptide repeat domain"/>
    <property type="match status" value="2"/>
</dbReference>
<dbReference type="PANTHER" id="PTHR12558">
    <property type="entry name" value="CELL DIVISION CYCLE 16,23,27"/>
    <property type="match status" value="1"/>
</dbReference>
<dbReference type="Proteomes" id="UP000887116">
    <property type="component" value="Unassembled WGS sequence"/>
</dbReference>
<dbReference type="AlphaFoldDB" id="A0A8X6L6C7"/>
<gene>
    <name evidence="4" type="primary">ANAPC7</name>
    <name evidence="4" type="ORF">TNCT_82491</name>
</gene>
<reference evidence="4" key="1">
    <citation type="submission" date="2020-07" db="EMBL/GenBank/DDBJ databases">
        <title>Multicomponent nature underlies the extraordinary mechanical properties of spider dragline silk.</title>
        <authorList>
            <person name="Kono N."/>
            <person name="Nakamura H."/>
            <person name="Mori M."/>
            <person name="Yoshida Y."/>
            <person name="Ohtoshi R."/>
            <person name="Malay A.D."/>
            <person name="Moran D.A.P."/>
            <person name="Tomita M."/>
            <person name="Numata K."/>
            <person name="Arakawa K."/>
        </authorList>
    </citation>
    <scope>NUCLEOTIDE SEQUENCE</scope>
</reference>
<dbReference type="Pfam" id="PF13176">
    <property type="entry name" value="TPR_7"/>
    <property type="match status" value="1"/>
</dbReference>
<evidence type="ECO:0000256" key="1">
    <source>
        <dbReference type="ARBA" id="ARBA00022803"/>
    </source>
</evidence>
<dbReference type="Pfam" id="PF13181">
    <property type="entry name" value="TPR_8"/>
    <property type="match status" value="1"/>
</dbReference>
<evidence type="ECO:0000256" key="3">
    <source>
        <dbReference type="SAM" id="MobiDB-lite"/>
    </source>
</evidence>
<dbReference type="EMBL" id="BMAO01034847">
    <property type="protein sequence ID" value="GFQ99365.1"/>
    <property type="molecule type" value="Genomic_DNA"/>
</dbReference>
<feature type="repeat" description="TPR" evidence="2">
    <location>
        <begin position="469"/>
        <end position="502"/>
    </location>
</feature>
<protein>
    <submittedName>
        <fullName evidence="4">Anaphase-promoting complex subunit 7</fullName>
    </submittedName>
</protein>
<dbReference type="SUPFAM" id="SSF48452">
    <property type="entry name" value="TPR-like"/>
    <property type="match status" value="3"/>
</dbReference>
<dbReference type="PROSITE" id="PS50005">
    <property type="entry name" value="TPR"/>
    <property type="match status" value="2"/>
</dbReference>
<keyword evidence="5" id="KW-1185">Reference proteome</keyword>
<feature type="region of interest" description="Disordered" evidence="3">
    <location>
        <begin position="505"/>
        <end position="552"/>
    </location>
</feature>
<comment type="caution">
    <text evidence="4">The sequence shown here is derived from an EMBL/GenBank/DDBJ whole genome shotgun (WGS) entry which is preliminary data.</text>
</comment>
<dbReference type="Pfam" id="PF14559">
    <property type="entry name" value="TPR_19"/>
    <property type="match status" value="2"/>
</dbReference>
<dbReference type="OrthoDB" id="308440at2759"/>
<dbReference type="GO" id="GO:0045842">
    <property type="term" value="P:positive regulation of mitotic metaphase/anaphase transition"/>
    <property type="evidence" value="ECO:0007669"/>
    <property type="project" value="TreeGrafter"/>
</dbReference>
<feature type="compositionally biased region" description="Polar residues" evidence="3">
    <location>
        <begin position="511"/>
        <end position="520"/>
    </location>
</feature>
<dbReference type="GO" id="GO:0016567">
    <property type="term" value="P:protein ubiquitination"/>
    <property type="evidence" value="ECO:0007669"/>
    <property type="project" value="TreeGrafter"/>
</dbReference>
<dbReference type="GO" id="GO:0051301">
    <property type="term" value="P:cell division"/>
    <property type="evidence" value="ECO:0007669"/>
    <property type="project" value="TreeGrafter"/>
</dbReference>
<keyword evidence="1 2" id="KW-0802">TPR repeat</keyword>
<dbReference type="SMART" id="SM00028">
    <property type="entry name" value="TPR"/>
    <property type="match status" value="7"/>
</dbReference>
<feature type="compositionally biased region" description="Acidic residues" evidence="3">
    <location>
        <begin position="521"/>
        <end position="542"/>
    </location>
</feature>
<organism evidence="4 5">
    <name type="scientific">Trichonephila clavata</name>
    <name type="common">Joro spider</name>
    <name type="synonym">Nephila clavata</name>
    <dbReference type="NCBI Taxonomy" id="2740835"/>
    <lineage>
        <taxon>Eukaryota</taxon>
        <taxon>Metazoa</taxon>
        <taxon>Ecdysozoa</taxon>
        <taxon>Arthropoda</taxon>
        <taxon>Chelicerata</taxon>
        <taxon>Arachnida</taxon>
        <taxon>Araneae</taxon>
        <taxon>Araneomorphae</taxon>
        <taxon>Entelegynae</taxon>
        <taxon>Araneoidea</taxon>
        <taxon>Nephilidae</taxon>
        <taxon>Trichonephila</taxon>
    </lineage>
</organism>
<name>A0A8X6L6C7_TRICU</name>
<dbReference type="GO" id="GO:0005680">
    <property type="term" value="C:anaphase-promoting complex"/>
    <property type="evidence" value="ECO:0007669"/>
    <property type="project" value="TreeGrafter"/>
</dbReference>
<evidence type="ECO:0000256" key="2">
    <source>
        <dbReference type="PROSITE-ProRule" id="PRU00339"/>
    </source>
</evidence>
<accession>A0A8X6L6C7</accession>
<dbReference type="PANTHER" id="PTHR12558:SF36">
    <property type="entry name" value="ANAPHASE-PROMOTING COMPLEX SUBUNIT 7"/>
    <property type="match status" value="1"/>
</dbReference>